<dbReference type="PANTHER" id="PTHR28678">
    <property type="entry name" value="CODANIN-1"/>
    <property type="match status" value="1"/>
</dbReference>
<dbReference type="Proteomes" id="UP001286313">
    <property type="component" value="Unassembled WGS sequence"/>
</dbReference>
<protein>
    <submittedName>
        <fullName evidence="1">Uncharacterized protein</fullName>
    </submittedName>
</protein>
<evidence type="ECO:0000313" key="1">
    <source>
        <dbReference type="EMBL" id="KAK3891200.1"/>
    </source>
</evidence>
<dbReference type="AlphaFoldDB" id="A0AAE1GFZ2"/>
<name>A0AAE1GFZ2_PETCI</name>
<evidence type="ECO:0000313" key="2">
    <source>
        <dbReference type="Proteomes" id="UP001286313"/>
    </source>
</evidence>
<organism evidence="1 2">
    <name type="scientific">Petrolisthes cinctipes</name>
    <name type="common">Flat porcelain crab</name>
    <dbReference type="NCBI Taxonomy" id="88211"/>
    <lineage>
        <taxon>Eukaryota</taxon>
        <taxon>Metazoa</taxon>
        <taxon>Ecdysozoa</taxon>
        <taxon>Arthropoda</taxon>
        <taxon>Crustacea</taxon>
        <taxon>Multicrustacea</taxon>
        <taxon>Malacostraca</taxon>
        <taxon>Eumalacostraca</taxon>
        <taxon>Eucarida</taxon>
        <taxon>Decapoda</taxon>
        <taxon>Pleocyemata</taxon>
        <taxon>Anomura</taxon>
        <taxon>Galatheoidea</taxon>
        <taxon>Porcellanidae</taxon>
        <taxon>Petrolisthes</taxon>
    </lineage>
</organism>
<dbReference type="EMBL" id="JAWQEG010000364">
    <property type="protein sequence ID" value="KAK3891200.1"/>
    <property type="molecule type" value="Genomic_DNA"/>
</dbReference>
<sequence>MGSGEPVGPWHTPTTIRTSRVIFFSTEFHGCLLSHLKTPFQLPVVFQAKSPIASVSFQSDTDNCNNFLSDQAFNILRKQRDLFYEMIRIWEGSHLTPGWSFSYALSPRINQMLFFHSTPTNYAHFARLFLSQLLTMCTGDQACPIKQQDAEDLGPNHLVCSSSRKISASL</sequence>
<keyword evidence="2" id="KW-1185">Reference proteome</keyword>
<gene>
    <name evidence="1" type="ORF">Pcinc_004914</name>
</gene>
<dbReference type="PANTHER" id="PTHR28678:SF1">
    <property type="entry name" value="CODANIN-1"/>
    <property type="match status" value="1"/>
</dbReference>
<dbReference type="GO" id="GO:0005634">
    <property type="term" value="C:nucleus"/>
    <property type="evidence" value="ECO:0007669"/>
    <property type="project" value="TreeGrafter"/>
</dbReference>
<accession>A0AAE1GFZ2</accession>
<reference evidence="1" key="1">
    <citation type="submission" date="2023-10" db="EMBL/GenBank/DDBJ databases">
        <title>Genome assemblies of two species of porcelain crab, Petrolisthes cinctipes and Petrolisthes manimaculis (Anomura: Porcellanidae).</title>
        <authorList>
            <person name="Angst P."/>
        </authorList>
    </citation>
    <scope>NUCLEOTIDE SEQUENCE</scope>
    <source>
        <strain evidence="1">PB745_01</strain>
        <tissue evidence="1">Gill</tissue>
    </source>
</reference>
<dbReference type="GO" id="GO:0006325">
    <property type="term" value="P:chromatin organization"/>
    <property type="evidence" value="ECO:0007669"/>
    <property type="project" value="TreeGrafter"/>
</dbReference>
<proteinExistence type="predicted"/>
<dbReference type="InterPro" id="IPR040031">
    <property type="entry name" value="Codanin-1"/>
</dbReference>
<comment type="caution">
    <text evidence="1">The sequence shown here is derived from an EMBL/GenBank/DDBJ whole genome shotgun (WGS) entry which is preliminary data.</text>
</comment>